<dbReference type="Proteomes" id="UP001299608">
    <property type="component" value="Unassembled WGS sequence"/>
</dbReference>
<dbReference type="RefSeq" id="WP_147325752.1">
    <property type="nucleotide sequence ID" value="NZ_JAAITT010000003.1"/>
</dbReference>
<name>A0AAW5BYN0_9FIRM</name>
<gene>
    <name evidence="2" type="ORF">G5B36_03585</name>
    <name evidence="1" type="ORF">L0N08_05960</name>
</gene>
<dbReference type="AlphaFoldDB" id="A0AAW5BYN0"/>
<reference evidence="1" key="3">
    <citation type="submission" date="2022-01" db="EMBL/GenBank/DDBJ databases">
        <title>Collection of gut derived symbiotic bacterial strains cultured from healthy donors.</title>
        <authorList>
            <person name="Lin H."/>
            <person name="Kohout C."/>
            <person name="Waligurski E."/>
            <person name="Pamer E.G."/>
        </authorList>
    </citation>
    <scope>NUCLEOTIDE SEQUENCE</scope>
    <source>
        <strain evidence="1">DFI.6.55</strain>
    </source>
</reference>
<reference evidence="2 3" key="1">
    <citation type="journal article" date="2020" name="Cell Host Microbe">
        <title>Functional and Genomic Variation between Human-Derived Isolates of Lachnospiraceae Reveals Inter- and Intra-Species Diversity.</title>
        <authorList>
            <person name="Sorbara M.T."/>
            <person name="Littmann E.R."/>
            <person name="Fontana E."/>
            <person name="Moody T.U."/>
            <person name="Kohout C.E."/>
            <person name="Gjonbalaj M."/>
            <person name="Eaton V."/>
            <person name="Seok R."/>
            <person name="Leiner I.M."/>
            <person name="Pamer E.G."/>
        </authorList>
    </citation>
    <scope>NUCLEOTIDE SEQUENCE [LARGE SCALE GENOMIC DNA]</scope>
    <source>
        <strain evidence="2 3">MSK.1.17</strain>
    </source>
</reference>
<dbReference type="Proteomes" id="UP000669239">
    <property type="component" value="Unassembled WGS sequence"/>
</dbReference>
<keyword evidence="3" id="KW-1185">Reference proteome</keyword>
<sequence>MRKHIKEKIITLAATVEEAGHYIVDCMERGQAVQSESVLEDVRQSALRMAEIVAQSEGEGHPAVKQLRKHCDLIAQCSLETEDEDRKRIAESLLEGWEKIEEGLKKNVPVRYEAVFLPYKASMWDSLESVWLAAREDKDWDCHVIPIPYYDRNQDNSFGSIHYEGNLYPEYVPVTSFNEYNLEARHPDVIFIHNPYDECNHVTSVHPAFYSSRIKNYTDLLVYIPYFICIDDVPDWHCLVPGVIHSNLVIVQSEKVRQTYIRVLSKEFGWDEKTARKAGLYDKVQALGSPKIDKVLNTRREDVVLPEEWREKIYGE</sequence>
<organism evidence="1 4">
    <name type="scientific">Enterocloster aldenensis</name>
    <dbReference type="NCBI Taxonomy" id="358742"/>
    <lineage>
        <taxon>Bacteria</taxon>
        <taxon>Bacillati</taxon>
        <taxon>Bacillota</taxon>
        <taxon>Clostridia</taxon>
        <taxon>Lachnospirales</taxon>
        <taxon>Lachnospiraceae</taxon>
        <taxon>Enterocloster</taxon>
    </lineage>
</organism>
<accession>A0AAW5BYN0</accession>
<comment type="caution">
    <text evidence="1">The sequence shown here is derived from an EMBL/GenBank/DDBJ whole genome shotgun (WGS) entry which is preliminary data.</text>
</comment>
<evidence type="ECO:0000313" key="4">
    <source>
        <dbReference type="Proteomes" id="UP001299608"/>
    </source>
</evidence>
<evidence type="ECO:0000313" key="3">
    <source>
        <dbReference type="Proteomes" id="UP000669239"/>
    </source>
</evidence>
<dbReference type="EMBL" id="JAAITT010000003">
    <property type="protein sequence ID" value="NSJ47779.1"/>
    <property type="molecule type" value="Genomic_DNA"/>
</dbReference>
<dbReference type="EMBL" id="JAKNGE010000006">
    <property type="protein sequence ID" value="MCG4744953.1"/>
    <property type="molecule type" value="Genomic_DNA"/>
</dbReference>
<reference evidence="2" key="2">
    <citation type="submission" date="2020-02" db="EMBL/GenBank/DDBJ databases">
        <authorList>
            <person name="Littmann E."/>
            <person name="Sorbara M."/>
        </authorList>
    </citation>
    <scope>NUCLEOTIDE SEQUENCE</scope>
    <source>
        <strain evidence="2">MSK.1.17</strain>
    </source>
</reference>
<evidence type="ECO:0000313" key="1">
    <source>
        <dbReference type="EMBL" id="MCG4744953.1"/>
    </source>
</evidence>
<evidence type="ECO:0000313" key="2">
    <source>
        <dbReference type="EMBL" id="NSJ47779.1"/>
    </source>
</evidence>
<proteinExistence type="predicted"/>
<protein>
    <submittedName>
        <fullName evidence="1">Uncharacterized protein</fullName>
    </submittedName>
</protein>